<sequence>VLERRFTLPRHTEVSRAVLTIAGDNDCRIGINGYVVMQKFGAPWEKPAVLEVARYLRPGNNRIVVLLKNTGSAPNPSGLIARLRMQGANGFHKSLVTDAKWSAVQVAAGANWMSGTPRKDQAVVLAAWGQGPWGGVARRKWVQNQPCPIFRKVFPVPANINHAYLYMAGLGYWKVLINGRKVGKGELESTLYDYSKAVPYQSFD</sequence>
<evidence type="ECO:0000259" key="1">
    <source>
        <dbReference type="Pfam" id="PF08531"/>
    </source>
</evidence>
<dbReference type="AlphaFoldDB" id="T0ZLE1"/>
<dbReference type="Gene3D" id="2.60.120.260">
    <property type="entry name" value="Galactose-binding domain-like"/>
    <property type="match status" value="2"/>
</dbReference>
<reference evidence="2" key="2">
    <citation type="journal article" date="2014" name="ISME J.">
        <title>Microbial stratification in low pH oxic and suboxic macroscopic growths along an acid mine drainage.</title>
        <authorList>
            <person name="Mendez-Garcia C."/>
            <person name="Mesa V."/>
            <person name="Sprenger R.R."/>
            <person name="Richter M."/>
            <person name="Diez M.S."/>
            <person name="Solano J."/>
            <person name="Bargiela R."/>
            <person name="Golyshina O.V."/>
            <person name="Manteca A."/>
            <person name="Ramos J.L."/>
            <person name="Gallego J.R."/>
            <person name="Llorente I."/>
            <person name="Martins Dos Santos V.A."/>
            <person name="Jensen O.N."/>
            <person name="Pelaez A.I."/>
            <person name="Sanchez J."/>
            <person name="Ferrer M."/>
        </authorList>
    </citation>
    <scope>NUCLEOTIDE SEQUENCE</scope>
</reference>
<keyword evidence="2" id="KW-0378">Hydrolase</keyword>
<dbReference type="EMBL" id="AUZX01010124">
    <property type="protein sequence ID" value="EQD49136.1"/>
    <property type="molecule type" value="Genomic_DNA"/>
</dbReference>
<gene>
    <name evidence="2" type="ORF">B1A_13806</name>
</gene>
<dbReference type="Pfam" id="PF08531">
    <property type="entry name" value="Bac_rhamnosid_N"/>
    <property type="match status" value="1"/>
</dbReference>
<feature type="domain" description="Bacterial alpha-L-rhamnosidase N-terminal" evidence="1">
    <location>
        <begin position="159"/>
        <end position="204"/>
    </location>
</feature>
<comment type="caution">
    <text evidence="2">The sequence shown here is derived from an EMBL/GenBank/DDBJ whole genome shotgun (WGS) entry which is preliminary data.</text>
</comment>
<dbReference type="GO" id="GO:0016787">
    <property type="term" value="F:hydrolase activity"/>
    <property type="evidence" value="ECO:0007669"/>
    <property type="project" value="UniProtKB-KW"/>
</dbReference>
<organism evidence="2">
    <name type="scientific">mine drainage metagenome</name>
    <dbReference type="NCBI Taxonomy" id="410659"/>
    <lineage>
        <taxon>unclassified sequences</taxon>
        <taxon>metagenomes</taxon>
        <taxon>ecological metagenomes</taxon>
    </lineage>
</organism>
<proteinExistence type="predicted"/>
<feature type="non-terminal residue" evidence="2">
    <location>
        <position position="1"/>
    </location>
</feature>
<dbReference type="InterPro" id="IPR013737">
    <property type="entry name" value="Bac_rhamnosid_N"/>
</dbReference>
<accession>T0ZLE1</accession>
<reference evidence="2" key="1">
    <citation type="submission" date="2013-08" db="EMBL/GenBank/DDBJ databases">
        <authorList>
            <person name="Mendez C."/>
            <person name="Richter M."/>
            <person name="Ferrer M."/>
            <person name="Sanchez J."/>
        </authorList>
    </citation>
    <scope>NUCLEOTIDE SEQUENCE</scope>
</reference>
<dbReference type="PANTHER" id="PTHR33307">
    <property type="entry name" value="ALPHA-RHAMNOSIDASE (EUROFUNG)"/>
    <property type="match status" value="1"/>
</dbReference>
<evidence type="ECO:0000313" key="2">
    <source>
        <dbReference type="EMBL" id="EQD49136.1"/>
    </source>
</evidence>
<dbReference type="InterPro" id="IPR008979">
    <property type="entry name" value="Galactose-bd-like_sf"/>
</dbReference>
<dbReference type="InterPro" id="IPR016007">
    <property type="entry name" value="Alpha_rhamnosid"/>
</dbReference>
<protein>
    <submittedName>
        <fullName evidence="2">Hydrolase</fullName>
    </submittedName>
</protein>
<dbReference type="SUPFAM" id="SSF49785">
    <property type="entry name" value="Galactose-binding domain-like"/>
    <property type="match status" value="1"/>
</dbReference>
<dbReference type="PANTHER" id="PTHR33307:SF6">
    <property type="entry name" value="ALPHA-RHAMNOSIDASE (EUROFUNG)-RELATED"/>
    <property type="match status" value="1"/>
</dbReference>
<feature type="non-terminal residue" evidence="2">
    <location>
        <position position="204"/>
    </location>
</feature>
<name>T0ZLE1_9ZZZZ</name>